<dbReference type="InterPro" id="IPR036365">
    <property type="entry name" value="PGBD-like_sf"/>
</dbReference>
<evidence type="ECO:0000259" key="2">
    <source>
        <dbReference type="Pfam" id="PF08924"/>
    </source>
</evidence>
<evidence type="ECO:0000259" key="1">
    <source>
        <dbReference type="Pfam" id="PF01471"/>
    </source>
</evidence>
<gene>
    <name evidence="3" type="ORF">JSQ98_09265</name>
</gene>
<comment type="caution">
    <text evidence="3">The sequence shown here is derived from an EMBL/GenBank/DDBJ whole genome shotgun (WGS) entry which is preliminary data.</text>
</comment>
<dbReference type="Gene3D" id="3.20.20.80">
    <property type="entry name" value="Glycosidases"/>
    <property type="match status" value="1"/>
</dbReference>
<feature type="domain" description="Peptidoglycan binding-like" evidence="1">
    <location>
        <begin position="234"/>
        <end position="283"/>
    </location>
</feature>
<keyword evidence="4" id="KW-1185">Reference proteome</keyword>
<dbReference type="Proteomes" id="UP000811492">
    <property type="component" value="Unassembled WGS sequence"/>
</dbReference>
<evidence type="ECO:0000313" key="3">
    <source>
        <dbReference type="EMBL" id="MBS3182378.1"/>
    </source>
</evidence>
<dbReference type="Pfam" id="PF08924">
    <property type="entry name" value="Rv2525c_GlyHyd-like"/>
    <property type="match status" value="1"/>
</dbReference>
<name>A0ABS5M5B1_9MICO</name>
<protein>
    <submittedName>
        <fullName evidence="3">DUF1906 domain-containing protein</fullName>
    </submittedName>
</protein>
<dbReference type="RefSeq" id="WP_211649381.1">
    <property type="nucleotide sequence ID" value="NZ_JAFEVO010000001.1"/>
</dbReference>
<dbReference type="InterPro" id="IPR017853">
    <property type="entry name" value="GH"/>
</dbReference>
<accession>A0ABS5M5B1</accession>
<dbReference type="InterPro" id="IPR015020">
    <property type="entry name" value="Rv2525c-like_Glyco_Hydro-like"/>
</dbReference>
<organism evidence="3 4">
    <name type="scientific">Leucobacter manosquensis</name>
    <dbReference type="NCBI Taxonomy" id="2810611"/>
    <lineage>
        <taxon>Bacteria</taxon>
        <taxon>Bacillati</taxon>
        <taxon>Actinomycetota</taxon>
        <taxon>Actinomycetes</taxon>
        <taxon>Micrococcales</taxon>
        <taxon>Microbacteriaceae</taxon>
        <taxon>Leucobacter</taxon>
    </lineage>
</organism>
<dbReference type="Pfam" id="PF01471">
    <property type="entry name" value="PG_binding_1"/>
    <property type="match status" value="1"/>
</dbReference>
<sequence length="744" mass="81053">MADPWVLGTQQWLNQTYGTHAQWVWVEEDGLTGWPTMEGLTRALQIELGITSLSPNFGPTTLAMLTSQYGNIGIGQHHGSGVVKIIQGGSYCKGFNASNGAINGVFDAQMQTAVASMRTSLGLPSTPATVTPKMFKGLLTMDAWSLVAGGTAAARQAQQALNNRYIGKPEYFLCPTDGLYGRQMQEKLMIAIQYEAGIAAPNGNFGPATQAAIQSNGVFGPGFSDSSGYWCHLFQAALRFNGYPATPFTGTFDTATQTQMQAFQNFIKLANTSGATFSTWASLLVSSGDPNRPATGADASMEITVSRLATLQGQGYNYFGRCLVNTMGPTDLDKCIKRNELGVIHTYGGRVWPIFQTGGADPSHFTYRRGYEVSEEAANAAWAYRIPANSIIYFAVDFDVLDSQINELILPYFDAVTNFIGTWGQSSYRVGIYAPRLVCQRVADAGFSVSSFVSDMSEAFSGNKGYLLPSNWAFDQIYELDVGSGAGQIRIDRNVVSGADTGFGSLAPEIGVRNDPLIPSGQLDSFEDAWYWWCRNHPQAVIADVMVANRARVKSLVSTHDAFITTQAANLGVYKAMALTPLIWEAMVINAGDDLADARVVAYYEALEAGLPAPPGTTSDSSTGPCQMFASTCITTRNWAKAKGYISDGPYDVNDWQDMWAVWKQLKANEEFAIQSAMFYMMYNAETFSGVAPVNQRGLTPSEVAQTCMAYNADMSNPSVEGMVYGREKAQLFYLIRKWHESFR</sequence>
<evidence type="ECO:0000313" key="4">
    <source>
        <dbReference type="Proteomes" id="UP000811492"/>
    </source>
</evidence>
<dbReference type="SUPFAM" id="SSF47090">
    <property type="entry name" value="PGBD-like"/>
    <property type="match status" value="1"/>
</dbReference>
<dbReference type="SUPFAM" id="SSF51445">
    <property type="entry name" value="(Trans)glycosidases"/>
    <property type="match status" value="1"/>
</dbReference>
<proteinExistence type="predicted"/>
<dbReference type="EMBL" id="JAFEVO010000001">
    <property type="protein sequence ID" value="MBS3182378.1"/>
    <property type="molecule type" value="Genomic_DNA"/>
</dbReference>
<feature type="domain" description="Rv2525c-like glycoside hydrolase-like" evidence="2">
    <location>
        <begin position="310"/>
        <end position="496"/>
    </location>
</feature>
<reference evidence="3 4" key="1">
    <citation type="submission" date="2021-02" db="EMBL/GenBank/DDBJ databases">
        <title>Draft genome and description of Leucobacter sp nov strain Marseille-Q4368.</title>
        <authorList>
            <person name="Boxberger M."/>
            <person name="La Scola B."/>
        </authorList>
    </citation>
    <scope>NUCLEOTIDE SEQUENCE [LARGE SCALE GENOMIC DNA]</scope>
    <source>
        <strain evidence="3 4">Marseille-Q4368</strain>
    </source>
</reference>
<dbReference type="CDD" id="cd06418">
    <property type="entry name" value="GH25_BacA-like"/>
    <property type="match status" value="1"/>
</dbReference>
<dbReference type="InterPro" id="IPR002477">
    <property type="entry name" value="Peptidoglycan-bd-like"/>
</dbReference>